<evidence type="ECO:0000313" key="5">
    <source>
        <dbReference type="EMBL" id="QDU00166.1"/>
    </source>
</evidence>
<dbReference type="Pfam" id="PF04734">
    <property type="entry name" value="Ceramidase_alk"/>
    <property type="match status" value="1"/>
</dbReference>
<dbReference type="GO" id="GO:0005576">
    <property type="term" value="C:extracellular region"/>
    <property type="evidence" value="ECO:0007669"/>
    <property type="project" value="TreeGrafter"/>
</dbReference>
<feature type="signal peptide" evidence="3">
    <location>
        <begin position="1"/>
        <end position="27"/>
    </location>
</feature>
<dbReference type="InterPro" id="IPR006823">
    <property type="entry name" value="Ceramidase_alk"/>
</dbReference>
<dbReference type="InterPro" id="IPR031329">
    <property type="entry name" value="NEUT/ALK_ceramidase_N"/>
</dbReference>
<feature type="binding site" evidence="1">
    <location>
        <position position="119"/>
    </location>
    <ligand>
        <name>Zn(2+)</name>
        <dbReference type="ChEBI" id="CHEBI:29105"/>
    </ligand>
</feature>
<feature type="chain" id="PRO_5022188458" description="Neutral ceramidase" evidence="3">
    <location>
        <begin position="28"/>
        <end position="478"/>
    </location>
</feature>
<keyword evidence="2" id="KW-0378">Hydrolase</keyword>
<comment type="cofactor">
    <cofactor evidence="1">
        <name>Zn(2+)</name>
        <dbReference type="ChEBI" id="CHEBI:29105"/>
    </cofactor>
    <text evidence="1">Binds 1 zinc ion per subunit.</text>
</comment>
<dbReference type="GO" id="GO:0016020">
    <property type="term" value="C:membrane"/>
    <property type="evidence" value="ECO:0007669"/>
    <property type="project" value="GOC"/>
</dbReference>
<dbReference type="RefSeq" id="WP_197998668.1">
    <property type="nucleotide sequence ID" value="NZ_CP037920.1"/>
</dbReference>
<dbReference type="EMBL" id="CP037920">
    <property type="protein sequence ID" value="QDU00166.1"/>
    <property type="molecule type" value="Genomic_DNA"/>
</dbReference>
<name>A0A517W4I5_9PLAN</name>
<sequence length="478" mass="52675" precursor="true">MSPRIFCIAFLFISSLVLITADVVAQAEEPTLRAGAAAVDITPPIGISLDGVISKNGPVTGIHDRLFARALVLDDGQERIAICVNDLCMVERRYFDRAKNIVNQKTGFAMNRILMTSTHTHAAPRVPYGRVGKLDDAYYDTLVKLIAQAVIQAQENLKPARIGWGSFDAGKYAACRRFLSKKGSVSLNPFGVAGDQIKSVSGRSQHVIQPAAPIDPQCSILSVQHLDGTPLAILGNMSIHYCGGYQKGQISADYFGSYARHLTKKLEKHNTHPPFVGMLSNGTSGNIGAVMKQDRRKYAAFEWIEESGKQFADQTLNVIQNLDYKSNLKLAMMEQELDLKVRRPNADRLAWAQTILANPQQKTAHRWSKIYANEAIELSKYPKTESIIIQAIRIGDLGIVGLPCEVFTETGLAIKRQSPFAATFSMELANGSSGYLPTAEQHALGGYETWPARSSYLEIDAETKIRQTTLKLLQQLKH</sequence>
<keyword evidence="2" id="KW-0443">Lipid metabolism</keyword>
<keyword evidence="3" id="KW-0732">Signal</keyword>
<comment type="similarity">
    <text evidence="2">Belongs to the neutral ceramidase family.</text>
</comment>
<dbReference type="GO" id="GO:0046512">
    <property type="term" value="P:sphingosine biosynthetic process"/>
    <property type="evidence" value="ECO:0007669"/>
    <property type="project" value="TreeGrafter"/>
</dbReference>
<dbReference type="GO" id="GO:0017040">
    <property type="term" value="F:N-acylsphingosine amidohydrolase activity"/>
    <property type="evidence" value="ECO:0007669"/>
    <property type="project" value="UniProtKB-UniRule"/>
</dbReference>
<accession>A0A517W4I5</accession>
<gene>
    <name evidence="5" type="ORF">V144x_56790</name>
</gene>
<dbReference type="EC" id="3.5.1.23" evidence="2"/>
<dbReference type="GO" id="GO:0042759">
    <property type="term" value="P:long-chain fatty acid biosynthetic process"/>
    <property type="evidence" value="ECO:0007669"/>
    <property type="project" value="TreeGrafter"/>
</dbReference>
<dbReference type="PANTHER" id="PTHR12670">
    <property type="entry name" value="CERAMIDASE"/>
    <property type="match status" value="1"/>
</dbReference>
<dbReference type="KEGG" id="gaw:V144x_56790"/>
<feature type="domain" description="Neutral/alkaline non-lysosomal ceramidase N-terminal" evidence="4">
    <location>
        <begin position="34"/>
        <end position="287"/>
    </location>
</feature>
<dbReference type="AlphaFoldDB" id="A0A517W4I5"/>
<evidence type="ECO:0000313" key="6">
    <source>
        <dbReference type="Proteomes" id="UP000318704"/>
    </source>
</evidence>
<comment type="catalytic activity">
    <reaction evidence="2">
        <text>an N-acylsphing-4-enine + H2O = sphing-4-enine + a fatty acid</text>
        <dbReference type="Rhea" id="RHEA:20856"/>
        <dbReference type="ChEBI" id="CHEBI:15377"/>
        <dbReference type="ChEBI" id="CHEBI:28868"/>
        <dbReference type="ChEBI" id="CHEBI:52639"/>
        <dbReference type="ChEBI" id="CHEBI:57756"/>
        <dbReference type="EC" id="3.5.1.23"/>
    </reaction>
</comment>
<evidence type="ECO:0000256" key="2">
    <source>
        <dbReference type="RuleBase" id="RU366019"/>
    </source>
</evidence>
<reference evidence="5 6" key="1">
    <citation type="submission" date="2019-03" db="EMBL/GenBank/DDBJ databases">
        <title>Deep-cultivation of Planctomycetes and their phenomic and genomic characterization uncovers novel biology.</title>
        <authorList>
            <person name="Wiegand S."/>
            <person name="Jogler M."/>
            <person name="Boedeker C."/>
            <person name="Pinto D."/>
            <person name="Vollmers J."/>
            <person name="Rivas-Marin E."/>
            <person name="Kohn T."/>
            <person name="Peeters S.H."/>
            <person name="Heuer A."/>
            <person name="Rast P."/>
            <person name="Oberbeckmann S."/>
            <person name="Bunk B."/>
            <person name="Jeske O."/>
            <person name="Meyerdierks A."/>
            <person name="Storesund J.E."/>
            <person name="Kallscheuer N."/>
            <person name="Luecker S."/>
            <person name="Lage O.M."/>
            <person name="Pohl T."/>
            <person name="Merkel B.J."/>
            <person name="Hornburger P."/>
            <person name="Mueller R.-W."/>
            <person name="Bruemmer F."/>
            <person name="Labrenz M."/>
            <person name="Spormann A.M."/>
            <person name="Op den Camp H."/>
            <person name="Overmann J."/>
            <person name="Amann R."/>
            <person name="Jetten M.S.M."/>
            <person name="Mascher T."/>
            <person name="Medema M.H."/>
            <person name="Devos D.P."/>
            <person name="Kaster A.-K."/>
            <person name="Ovreas L."/>
            <person name="Rohde M."/>
            <person name="Galperin M.Y."/>
            <person name="Jogler C."/>
        </authorList>
    </citation>
    <scope>NUCLEOTIDE SEQUENCE [LARGE SCALE GENOMIC DNA]</scope>
    <source>
        <strain evidence="5 6">V144</strain>
    </source>
</reference>
<evidence type="ECO:0000256" key="1">
    <source>
        <dbReference type="PIRSR" id="PIRSR606823-2"/>
    </source>
</evidence>
<dbReference type="Proteomes" id="UP000318704">
    <property type="component" value="Chromosome"/>
</dbReference>
<keyword evidence="2" id="KW-0746">Sphingolipid metabolism</keyword>
<evidence type="ECO:0000259" key="4">
    <source>
        <dbReference type="Pfam" id="PF04734"/>
    </source>
</evidence>
<organism evidence="5 6">
    <name type="scientific">Gimesia aquarii</name>
    <dbReference type="NCBI Taxonomy" id="2527964"/>
    <lineage>
        <taxon>Bacteria</taxon>
        <taxon>Pseudomonadati</taxon>
        <taxon>Planctomycetota</taxon>
        <taxon>Planctomycetia</taxon>
        <taxon>Planctomycetales</taxon>
        <taxon>Planctomycetaceae</taxon>
        <taxon>Gimesia</taxon>
    </lineage>
</organism>
<feature type="binding site" evidence="1">
    <location>
        <position position="240"/>
    </location>
    <ligand>
        <name>Zn(2+)</name>
        <dbReference type="ChEBI" id="CHEBI:29105"/>
    </ligand>
</feature>
<evidence type="ECO:0000256" key="3">
    <source>
        <dbReference type="SAM" id="SignalP"/>
    </source>
</evidence>
<keyword evidence="1" id="KW-0479">Metal-binding</keyword>
<proteinExistence type="inferred from homology"/>
<protein>
    <recommendedName>
        <fullName evidence="2">Neutral ceramidase</fullName>
        <ecNumber evidence="2">3.5.1.23</ecNumber>
    </recommendedName>
</protein>
<dbReference type="PANTHER" id="PTHR12670:SF1">
    <property type="entry name" value="NEUTRAL CERAMIDASE"/>
    <property type="match status" value="1"/>
</dbReference>
<dbReference type="GO" id="GO:0046872">
    <property type="term" value="F:metal ion binding"/>
    <property type="evidence" value="ECO:0007669"/>
    <property type="project" value="UniProtKB-KW"/>
</dbReference>
<keyword evidence="1" id="KW-0862">Zinc</keyword>
<dbReference type="GO" id="GO:0046514">
    <property type="term" value="P:ceramide catabolic process"/>
    <property type="evidence" value="ECO:0007669"/>
    <property type="project" value="InterPro"/>
</dbReference>